<gene>
    <name evidence="1" type="ORF">SDC9_72829</name>
</gene>
<proteinExistence type="predicted"/>
<reference evidence="1" key="1">
    <citation type="submission" date="2019-08" db="EMBL/GenBank/DDBJ databases">
        <authorList>
            <person name="Kucharzyk K."/>
            <person name="Murdoch R.W."/>
            <person name="Higgins S."/>
            <person name="Loffler F."/>
        </authorList>
    </citation>
    <scope>NUCLEOTIDE SEQUENCE</scope>
</reference>
<organism evidence="1">
    <name type="scientific">bioreactor metagenome</name>
    <dbReference type="NCBI Taxonomy" id="1076179"/>
    <lineage>
        <taxon>unclassified sequences</taxon>
        <taxon>metagenomes</taxon>
        <taxon>ecological metagenomes</taxon>
    </lineage>
</organism>
<sequence length="141" mass="15921">MTDQARLADSELLAHIVFPQNRDGSRIVPTIRQFHRQLVAALFQIISDVIGVIIDRFVVIRHIVVQVGIAHALPVDVQGIITQAADINYRLFNFSGDIEFLLKDDVRPFIQKFCFFFKRIVQPRNPAGLTQTGAQRLAPSV</sequence>
<dbReference type="AlphaFoldDB" id="A0A644YEE0"/>
<protein>
    <submittedName>
        <fullName evidence="1">Uncharacterized protein</fullName>
    </submittedName>
</protein>
<comment type="caution">
    <text evidence="1">The sequence shown here is derived from an EMBL/GenBank/DDBJ whole genome shotgun (WGS) entry which is preliminary data.</text>
</comment>
<accession>A0A644YEE0</accession>
<dbReference type="EMBL" id="VSSQ01004706">
    <property type="protein sequence ID" value="MPM26328.1"/>
    <property type="molecule type" value="Genomic_DNA"/>
</dbReference>
<evidence type="ECO:0000313" key="1">
    <source>
        <dbReference type="EMBL" id="MPM26328.1"/>
    </source>
</evidence>
<name>A0A644YEE0_9ZZZZ</name>